<dbReference type="AlphaFoldDB" id="A0A2T6BFZ9"/>
<dbReference type="GO" id="GO:0006979">
    <property type="term" value="P:response to oxidative stress"/>
    <property type="evidence" value="ECO:0007669"/>
    <property type="project" value="InterPro"/>
</dbReference>
<dbReference type="PANTHER" id="PTHR10173">
    <property type="entry name" value="METHIONINE SULFOXIDE REDUCTASE"/>
    <property type="match status" value="1"/>
</dbReference>
<dbReference type="OrthoDB" id="7864567at2"/>
<dbReference type="RefSeq" id="WP_158270021.1">
    <property type="nucleotide sequence ID" value="NZ_QBKS01000002.1"/>
</dbReference>
<dbReference type="Gene3D" id="2.170.150.20">
    <property type="entry name" value="Peptide methionine sulfoxide reductase"/>
    <property type="match status" value="1"/>
</dbReference>
<feature type="domain" description="MsrB" evidence="4">
    <location>
        <begin position="46"/>
        <end position="173"/>
    </location>
</feature>
<protein>
    <recommendedName>
        <fullName evidence="1">peptide-methionine (R)-S-oxide reductase</fullName>
        <ecNumber evidence="1">1.8.4.12</ecNumber>
    </recommendedName>
</protein>
<dbReference type="EMBL" id="QBKS01000002">
    <property type="protein sequence ID" value="PTX54971.1"/>
    <property type="molecule type" value="Genomic_DNA"/>
</dbReference>
<dbReference type="InterPro" id="IPR028427">
    <property type="entry name" value="Met_Sox_Rdtase_MsrB"/>
</dbReference>
<evidence type="ECO:0000256" key="1">
    <source>
        <dbReference type="ARBA" id="ARBA00012499"/>
    </source>
</evidence>
<dbReference type="GO" id="GO:0033743">
    <property type="term" value="F:peptide-methionine (R)-S-oxide reductase activity"/>
    <property type="evidence" value="ECO:0007669"/>
    <property type="project" value="UniProtKB-EC"/>
</dbReference>
<dbReference type="PROSITE" id="PS51790">
    <property type="entry name" value="MSRB"/>
    <property type="match status" value="1"/>
</dbReference>
<dbReference type="Pfam" id="PF01641">
    <property type="entry name" value="SelR"/>
    <property type="match status" value="1"/>
</dbReference>
<dbReference type="InterPro" id="IPR002579">
    <property type="entry name" value="Met_Sox_Rdtase_MsrB_dom"/>
</dbReference>
<dbReference type="EC" id="1.8.4.12" evidence="1"/>
<dbReference type="InterPro" id="IPR011057">
    <property type="entry name" value="Mss4-like_sf"/>
</dbReference>
<proteinExistence type="predicted"/>
<dbReference type="InterPro" id="IPR006311">
    <property type="entry name" value="TAT_signal"/>
</dbReference>
<name>A0A2T6BFZ9_9RHOB</name>
<keyword evidence="2" id="KW-0560">Oxidoreductase</keyword>
<dbReference type="PANTHER" id="PTHR10173:SF57">
    <property type="entry name" value="PEPTIDE-METHIONINE (R)-S-OXIDE REDUCTASE"/>
    <property type="match status" value="1"/>
</dbReference>
<dbReference type="GO" id="GO:0030091">
    <property type="term" value="P:protein repair"/>
    <property type="evidence" value="ECO:0007669"/>
    <property type="project" value="InterPro"/>
</dbReference>
<evidence type="ECO:0000256" key="3">
    <source>
        <dbReference type="ARBA" id="ARBA00048488"/>
    </source>
</evidence>
<dbReference type="Proteomes" id="UP000243978">
    <property type="component" value="Unassembled WGS sequence"/>
</dbReference>
<evidence type="ECO:0000259" key="4">
    <source>
        <dbReference type="PROSITE" id="PS51790"/>
    </source>
</evidence>
<dbReference type="SUPFAM" id="SSF51316">
    <property type="entry name" value="Mss4-like"/>
    <property type="match status" value="1"/>
</dbReference>
<accession>A0A2T6BFZ9</accession>
<dbReference type="GO" id="GO:0005737">
    <property type="term" value="C:cytoplasm"/>
    <property type="evidence" value="ECO:0007669"/>
    <property type="project" value="TreeGrafter"/>
</dbReference>
<gene>
    <name evidence="5" type="ORF">C8N43_3800</name>
</gene>
<organism evidence="5 6">
    <name type="scientific">Litoreibacter ponti</name>
    <dbReference type="NCBI Taxonomy" id="1510457"/>
    <lineage>
        <taxon>Bacteria</taxon>
        <taxon>Pseudomonadati</taxon>
        <taxon>Pseudomonadota</taxon>
        <taxon>Alphaproteobacteria</taxon>
        <taxon>Rhodobacterales</taxon>
        <taxon>Roseobacteraceae</taxon>
        <taxon>Litoreibacter</taxon>
    </lineage>
</organism>
<sequence length="175" mass="19288">MPKDTSPILSRRGFFATSGAAALTLAAPARAESHGDTFQFEIVRTEKEWREQLSGIEYGILREGRTEPPKSSPLWEETRPGAYHCKGCDLHSYDGIWKIVLDKGWVFFEHAVPNAVLFGIDGPVPEYGGMAGGPGTVPEVHCRRCGSHLGHHVFLSRKILHCINGYALDFKPAEA</sequence>
<dbReference type="PROSITE" id="PS51318">
    <property type="entry name" value="TAT"/>
    <property type="match status" value="1"/>
</dbReference>
<comment type="catalytic activity">
    <reaction evidence="3">
        <text>L-methionyl-[protein] + [thioredoxin]-disulfide + H2O = L-methionyl-(R)-S-oxide-[protein] + [thioredoxin]-dithiol</text>
        <dbReference type="Rhea" id="RHEA:24164"/>
        <dbReference type="Rhea" id="RHEA-COMP:10698"/>
        <dbReference type="Rhea" id="RHEA-COMP:10700"/>
        <dbReference type="Rhea" id="RHEA-COMP:12313"/>
        <dbReference type="Rhea" id="RHEA-COMP:12314"/>
        <dbReference type="ChEBI" id="CHEBI:15377"/>
        <dbReference type="ChEBI" id="CHEBI:16044"/>
        <dbReference type="ChEBI" id="CHEBI:29950"/>
        <dbReference type="ChEBI" id="CHEBI:45764"/>
        <dbReference type="ChEBI" id="CHEBI:50058"/>
        <dbReference type="EC" id="1.8.4.12"/>
    </reaction>
</comment>
<keyword evidence="6" id="KW-1185">Reference proteome</keyword>
<evidence type="ECO:0000256" key="2">
    <source>
        <dbReference type="ARBA" id="ARBA00023002"/>
    </source>
</evidence>
<reference evidence="5 6" key="1">
    <citation type="submission" date="2018-04" db="EMBL/GenBank/DDBJ databases">
        <title>Genomic Encyclopedia of Archaeal and Bacterial Type Strains, Phase II (KMG-II): from individual species to whole genera.</title>
        <authorList>
            <person name="Goeker M."/>
        </authorList>
    </citation>
    <scope>NUCLEOTIDE SEQUENCE [LARGE SCALE GENOMIC DNA]</scope>
    <source>
        <strain evidence="5 6">DSM 100977</strain>
    </source>
</reference>
<comment type="caution">
    <text evidence="5">The sequence shown here is derived from an EMBL/GenBank/DDBJ whole genome shotgun (WGS) entry which is preliminary data.</text>
</comment>
<evidence type="ECO:0000313" key="6">
    <source>
        <dbReference type="Proteomes" id="UP000243978"/>
    </source>
</evidence>
<evidence type="ECO:0000313" key="5">
    <source>
        <dbReference type="EMBL" id="PTX54971.1"/>
    </source>
</evidence>